<keyword evidence="1" id="KW-0732">Signal</keyword>
<dbReference type="Proteomes" id="UP000235388">
    <property type="component" value="Unassembled WGS sequence"/>
</dbReference>
<dbReference type="EMBL" id="PGCJ01000261">
    <property type="protein sequence ID" value="PLW35245.1"/>
    <property type="molecule type" value="Genomic_DNA"/>
</dbReference>
<feature type="chain" id="PRO_5015008565" evidence="1">
    <location>
        <begin position="22"/>
        <end position="142"/>
    </location>
</feature>
<feature type="signal peptide" evidence="1">
    <location>
        <begin position="1"/>
        <end position="21"/>
    </location>
</feature>
<reference evidence="2 3" key="1">
    <citation type="submission" date="2017-11" db="EMBL/GenBank/DDBJ databases">
        <title>De novo assembly and phasing of dikaryotic genomes from two isolates of Puccinia coronata f. sp. avenae, the causal agent of oat crown rust.</title>
        <authorList>
            <person name="Miller M.E."/>
            <person name="Zhang Y."/>
            <person name="Omidvar V."/>
            <person name="Sperschneider J."/>
            <person name="Schwessinger B."/>
            <person name="Raley C."/>
            <person name="Palmer J.M."/>
            <person name="Garnica D."/>
            <person name="Upadhyaya N."/>
            <person name="Rathjen J."/>
            <person name="Taylor J.M."/>
            <person name="Park R.F."/>
            <person name="Dodds P.N."/>
            <person name="Hirsch C.D."/>
            <person name="Kianian S.F."/>
            <person name="Figueroa M."/>
        </authorList>
    </citation>
    <scope>NUCLEOTIDE SEQUENCE [LARGE SCALE GENOMIC DNA]</scope>
    <source>
        <strain evidence="2">12NC29</strain>
    </source>
</reference>
<proteinExistence type="predicted"/>
<sequence>MKYIVAAIITILFYFFTQSQAEMTSELKITNILEGEWKEGSPPDELFASHHWVPAVYNHQEANSRFHTFGGIKTSYHLLLSPSKEYPAYCDIQNGSNFEQVYFLEKVTDPNNWMIKKIAASGWHRILGGHFNVLHRQNPKES</sequence>
<organism evidence="2 3">
    <name type="scientific">Puccinia coronata f. sp. avenae</name>
    <dbReference type="NCBI Taxonomy" id="200324"/>
    <lineage>
        <taxon>Eukaryota</taxon>
        <taxon>Fungi</taxon>
        <taxon>Dikarya</taxon>
        <taxon>Basidiomycota</taxon>
        <taxon>Pucciniomycotina</taxon>
        <taxon>Pucciniomycetes</taxon>
        <taxon>Pucciniales</taxon>
        <taxon>Pucciniaceae</taxon>
        <taxon>Puccinia</taxon>
    </lineage>
</organism>
<accession>A0A2N5UBY0</accession>
<protein>
    <submittedName>
        <fullName evidence="2">Uncharacterized protein</fullName>
    </submittedName>
</protein>
<name>A0A2N5UBY0_9BASI</name>
<keyword evidence="3" id="KW-1185">Reference proteome</keyword>
<evidence type="ECO:0000313" key="2">
    <source>
        <dbReference type="EMBL" id="PLW35245.1"/>
    </source>
</evidence>
<dbReference type="AlphaFoldDB" id="A0A2N5UBY0"/>
<evidence type="ECO:0000313" key="3">
    <source>
        <dbReference type="Proteomes" id="UP000235388"/>
    </source>
</evidence>
<comment type="caution">
    <text evidence="2">The sequence shown here is derived from an EMBL/GenBank/DDBJ whole genome shotgun (WGS) entry which is preliminary data.</text>
</comment>
<evidence type="ECO:0000256" key="1">
    <source>
        <dbReference type="SAM" id="SignalP"/>
    </source>
</evidence>
<gene>
    <name evidence="2" type="ORF">PCANC_21380</name>
</gene>